<protein>
    <recommendedName>
        <fullName evidence="4">Prebacteriocin</fullName>
    </recommendedName>
</protein>
<dbReference type="GO" id="GO:0030153">
    <property type="term" value="P:bacteriocin immunity"/>
    <property type="evidence" value="ECO:0007669"/>
    <property type="project" value="UniProtKB-KW"/>
</dbReference>
<keyword evidence="3" id="KW-1185">Reference proteome</keyword>
<keyword evidence="1" id="KW-0079">Bacteriocin immunity</keyword>
<dbReference type="EMBL" id="AZFV01000008">
    <property type="protein sequence ID" value="KRM17588.1"/>
    <property type="molecule type" value="Genomic_DNA"/>
</dbReference>
<dbReference type="InterPro" id="IPR023130">
    <property type="entry name" value="Ta0600-like_sf"/>
</dbReference>
<dbReference type="Gene3D" id="1.20.1440.50">
    <property type="entry name" value="Ta0600-like"/>
    <property type="match status" value="1"/>
</dbReference>
<name>A0A0R1WMX0_9LACO</name>
<evidence type="ECO:0000313" key="3">
    <source>
        <dbReference type="Proteomes" id="UP000051302"/>
    </source>
</evidence>
<reference evidence="2 3" key="1">
    <citation type="journal article" date="2015" name="Genome Announc.">
        <title>Expanding the biotechnology potential of lactobacilli through comparative genomics of 213 strains and associated genera.</title>
        <authorList>
            <person name="Sun Z."/>
            <person name="Harris H.M."/>
            <person name="McCann A."/>
            <person name="Guo C."/>
            <person name="Argimon S."/>
            <person name="Zhang W."/>
            <person name="Yang X."/>
            <person name="Jeffery I.B."/>
            <person name="Cooney J.C."/>
            <person name="Kagawa T.F."/>
            <person name="Liu W."/>
            <person name="Song Y."/>
            <person name="Salvetti E."/>
            <person name="Wrobel A."/>
            <person name="Rasinkangas P."/>
            <person name="Parkhill J."/>
            <person name="Rea M.C."/>
            <person name="O'Sullivan O."/>
            <person name="Ritari J."/>
            <person name="Douillard F.P."/>
            <person name="Paul Ross R."/>
            <person name="Yang R."/>
            <person name="Briner A.E."/>
            <person name="Felis G.E."/>
            <person name="de Vos W.M."/>
            <person name="Barrangou R."/>
            <person name="Klaenhammer T.R."/>
            <person name="Caufield P.W."/>
            <person name="Cui Y."/>
            <person name="Zhang H."/>
            <person name="O'Toole P.W."/>
        </authorList>
    </citation>
    <scope>NUCLEOTIDE SEQUENCE [LARGE SCALE GENOMIC DNA]</scope>
    <source>
        <strain evidence="2 3">DSM 16982</strain>
    </source>
</reference>
<dbReference type="STRING" id="1423774.FD31_GL002573"/>
<dbReference type="AlphaFoldDB" id="A0A0R1WMX0"/>
<proteinExistence type="predicted"/>
<dbReference type="RefSeq" id="WP_057891653.1">
    <property type="nucleotide sequence ID" value="NZ_AZFV01000008.1"/>
</dbReference>
<dbReference type="SUPFAM" id="SSF109797">
    <property type="entry name" value="Bacteriocin immunity protein-like"/>
    <property type="match status" value="1"/>
</dbReference>
<dbReference type="Pfam" id="PF08951">
    <property type="entry name" value="EntA_Immun"/>
    <property type="match status" value="1"/>
</dbReference>
<sequence>MKNSEQVSLMMDQLSKAYGDTEVKRHPDLAKMILDSAQELEKNHNPELVSSRLCKKITVSYLANSKDFPKSIIVLFNQLKGKEMKYDGVALATMMLPIWF</sequence>
<evidence type="ECO:0008006" key="4">
    <source>
        <dbReference type="Google" id="ProtNLM"/>
    </source>
</evidence>
<organism evidence="2 3">
    <name type="scientific">Companilactobacillus nantensis DSM 16982</name>
    <dbReference type="NCBI Taxonomy" id="1423774"/>
    <lineage>
        <taxon>Bacteria</taxon>
        <taxon>Bacillati</taxon>
        <taxon>Bacillota</taxon>
        <taxon>Bacilli</taxon>
        <taxon>Lactobacillales</taxon>
        <taxon>Lactobacillaceae</taxon>
        <taxon>Companilactobacillus</taxon>
    </lineage>
</organism>
<comment type="caution">
    <text evidence="2">The sequence shown here is derived from an EMBL/GenBank/DDBJ whole genome shotgun (WGS) entry which is preliminary data.</text>
</comment>
<accession>A0A0R1WMX0</accession>
<evidence type="ECO:0000256" key="1">
    <source>
        <dbReference type="ARBA" id="ARBA00023025"/>
    </source>
</evidence>
<gene>
    <name evidence="2" type="ORF">FD31_GL002573</name>
</gene>
<dbReference type="Proteomes" id="UP000051302">
    <property type="component" value="Unassembled WGS sequence"/>
</dbReference>
<dbReference type="PATRIC" id="fig|1423774.3.peg.2673"/>
<evidence type="ECO:0000313" key="2">
    <source>
        <dbReference type="EMBL" id="KRM17588.1"/>
    </source>
</evidence>
<dbReference type="InterPro" id="IPR015046">
    <property type="entry name" value="LciA_Immunity-like"/>
</dbReference>